<evidence type="ECO:0000313" key="8">
    <source>
        <dbReference type="Proteomes" id="UP001302249"/>
    </source>
</evidence>
<dbReference type="Pfam" id="PF02350">
    <property type="entry name" value="Epimerase_2"/>
    <property type="match status" value="1"/>
</dbReference>
<sequence length="377" mass="40348">MATNAKVLVVFGTRPEAIKLFPVVHALNATAGLKVTTCVTAQHRSLLDQVLTIAGIEPDMDLNVMQPGQSLDSLTARLLTGIGQAMDRTRPDRVVVQGDTATAMVGALCAYYRKIPVSHVEAGLRSHDIYHPWPEEVNRKIIGAIADQHFAPTESASANLIAEAVAPARIHVTGNTVIDALHATLARISESPALAQGLDAIAERFRNKRIVLVTTHRRENFGDGMEEIARAIADIADLPDTAVLFPMHPNPGVVSVMDARLGARNNIARIDPLDYPHFIRALDLAHVVLTDSGGVQEEAPALGKPVLVMRETTERPEGVESGTAKLVGTDAARIVSEISTLLRDKQAYSAMARAHNPFGDGQAAQRIARVVANGSGI</sequence>
<dbReference type="CDD" id="cd03786">
    <property type="entry name" value="GTB_UDP-GlcNAc_2-Epimerase"/>
    <property type="match status" value="1"/>
</dbReference>
<accession>A0ABZ0B7B8</accession>
<dbReference type="InterPro" id="IPR003331">
    <property type="entry name" value="UDP_GlcNAc_Epimerase_2_dom"/>
</dbReference>
<gene>
    <name evidence="7" type="primary">wecB</name>
    <name evidence="7" type="ORF">RPR59_11165</name>
</gene>
<dbReference type="Gene3D" id="3.40.50.2000">
    <property type="entry name" value="Glycogen Phosphorylase B"/>
    <property type="match status" value="2"/>
</dbReference>
<evidence type="ECO:0000259" key="6">
    <source>
        <dbReference type="Pfam" id="PF02350"/>
    </source>
</evidence>
<reference evidence="7 8" key="1">
    <citation type="submission" date="2023-09" db="EMBL/GenBank/DDBJ databases">
        <authorList>
            <person name="Rey-Velasco X."/>
        </authorList>
    </citation>
    <scope>NUCLEOTIDE SEQUENCE [LARGE SCALE GENOMIC DNA]</scope>
    <source>
        <strain evidence="7 8">W311</strain>
    </source>
</reference>
<comment type="catalytic activity">
    <reaction evidence="2">
        <text>UDP-N-acetyl-alpha-D-glucosamine = UDP-N-acetyl-alpha-D-mannosamine</text>
        <dbReference type="Rhea" id="RHEA:17213"/>
        <dbReference type="ChEBI" id="CHEBI:57705"/>
        <dbReference type="ChEBI" id="CHEBI:68623"/>
        <dbReference type="EC" id="5.1.3.14"/>
    </reaction>
</comment>
<dbReference type="PANTHER" id="PTHR43174:SF2">
    <property type="entry name" value="UDP-N-ACETYLGLUCOSAMINE 2-EPIMERASE"/>
    <property type="match status" value="1"/>
</dbReference>
<evidence type="ECO:0000256" key="3">
    <source>
        <dbReference type="ARBA" id="ARBA00038209"/>
    </source>
</evidence>
<protein>
    <recommendedName>
        <fullName evidence="4">UDP-N-acetylglucosamine 2-epimerase (non-hydrolyzing)</fullName>
        <ecNumber evidence="4">5.1.3.14</ecNumber>
    </recommendedName>
</protein>
<dbReference type="SUPFAM" id="SSF53756">
    <property type="entry name" value="UDP-Glycosyltransferase/glycogen phosphorylase"/>
    <property type="match status" value="1"/>
</dbReference>
<dbReference type="PANTHER" id="PTHR43174">
    <property type="entry name" value="UDP-N-ACETYLGLUCOSAMINE 2-EPIMERASE"/>
    <property type="match status" value="1"/>
</dbReference>
<dbReference type="EC" id="5.1.3.14" evidence="4"/>
<dbReference type="GO" id="GO:0008761">
    <property type="term" value="F:UDP-N-acetylglucosamine 2-epimerase activity"/>
    <property type="evidence" value="ECO:0007669"/>
    <property type="project" value="UniProtKB-EC"/>
</dbReference>
<dbReference type="InterPro" id="IPR029767">
    <property type="entry name" value="WecB-like"/>
</dbReference>
<evidence type="ECO:0000256" key="1">
    <source>
        <dbReference type="ARBA" id="ARBA00023235"/>
    </source>
</evidence>
<dbReference type="RefSeq" id="WP_313914039.1">
    <property type="nucleotide sequence ID" value="NZ_CP135076.1"/>
</dbReference>
<evidence type="ECO:0000256" key="2">
    <source>
        <dbReference type="ARBA" id="ARBA00036080"/>
    </source>
</evidence>
<keyword evidence="8" id="KW-1185">Reference proteome</keyword>
<keyword evidence="1 5" id="KW-0413">Isomerase</keyword>
<evidence type="ECO:0000256" key="5">
    <source>
        <dbReference type="RuleBase" id="RU003513"/>
    </source>
</evidence>
<dbReference type="Proteomes" id="UP001302249">
    <property type="component" value="Chromosome"/>
</dbReference>
<feature type="domain" description="UDP-N-acetylglucosamine 2-epimerase" evidence="6">
    <location>
        <begin position="26"/>
        <end position="371"/>
    </location>
</feature>
<evidence type="ECO:0000256" key="4">
    <source>
        <dbReference type="ARBA" id="ARBA00038858"/>
    </source>
</evidence>
<organism evidence="7 8">
    <name type="scientific">Stakelama saccharophila</name>
    <dbReference type="NCBI Taxonomy" id="3075605"/>
    <lineage>
        <taxon>Bacteria</taxon>
        <taxon>Pseudomonadati</taxon>
        <taxon>Pseudomonadota</taxon>
        <taxon>Alphaproteobacteria</taxon>
        <taxon>Sphingomonadales</taxon>
        <taxon>Sphingomonadaceae</taxon>
        <taxon>Stakelama</taxon>
    </lineage>
</organism>
<dbReference type="EMBL" id="CP135076">
    <property type="protein sequence ID" value="WNO53011.1"/>
    <property type="molecule type" value="Genomic_DNA"/>
</dbReference>
<name>A0ABZ0B7B8_9SPHN</name>
<proteinExistence type="inferred from homology"/>
<dbReference type="NCBIfam" id="TIGR00236">
    <property type="entry name" value="wecB"/>
    <property type="match status" value="1"/>
</dbReference>
<comment type="similarity">
    <text evidence="3 5">Belongs to the UDP-N-acetylglucosamine 2-epimerase family.</text>
</comment>
<evidence type="ECO:0000313" key="7">
    <source>
        <dbReference type="EMBL" id="WNO53011.1"/>
    </source>
</evidence>